<comment type="caution">
    <text evidence="1">The sequence shown here is derived from an EMBL/GenBank/DDBJ whole genome shotgun (WGS) entry which is preliminary data.</text>
</comment>
<reference evidence="2" key="1">
    <citation type="journal article" date="2019" name="Int. J. Syst. Evol. Microbiol.">
        <title>The Global Catalogue of Microorganisms (GCM) 10K type strain sequencing project: providing services to taxonomists for standard genome sequencing and annotation.</title>
        <authorList>
            <consortium name="The Broad Institute Genomics Platform"/>
            <consortium name="The Broad Institute Genome Sequencing Center for Infectious Disease"/>
            <person name="Wu L."/>
            <person name="Ma J."/>
        </authorList>
    </citation>
    <scope>NUCLEOTIDE SEQUENCE [LARGE SCALE GENOMIC DNA]</scope>
    <source>
        <strain evidence="2">JCM 17555</strain>
    </source>
</reference>
<evidence type="ECO:0000313" key="1">
    <source>
        <dbReference type="EMBL" id="GAA3947051.1"/>
    </source>
</evidence>
<dbReference type="NCBIfam" id="TIGR04345">
    <property type="entry name" value="ovoA_Cterm"/>
    <property type="match status" value="1"/>
</dbReference>
<dbReference type="RefSeq" id="WP_344802520.1">
    <property type="nucleotide sequence ID" value="NZ_BAABBO010000001.1"/>
</dbReference>
<dbReference type="InterPro" id="IPR027625">
    <property type="entry name" value="OvoA_Cterm"/>
</dbReference>
<evidence type="ECO:0000313" key="2">
    <source>
        <dbReference type="Proteomes" id="UP001501337"/>
    </source>
</evidence>
<gene>
    <name evidence="1" type="ORF">GCM10022278_02780</name>
</gene>
<evidence type="ECO:0008006" key="3">
    <source>
        <dbReference type="Google" id="ProtNLM"/>
    </source>
</evidence>
<dbReference type="Pfam" id="PF13489">
    <property type="entry name" value="Methyltransf_23"/>
    <property type="match status" value="1"/>
</dbReference>
<sequence length="263" mass="29750">MTIGMTQATYETDELLDQYLDFHYGPDHFGVANYPARCAELCVEALSERTDLRSLDGPIRVLELGCACGRTAFELARHFEHVEAIDLSARFIEAARTLQETGQHRYSLTTQGELRENYSADLARLKLADTAGRVKFQVGDACVAKSGQRHDLIFAGNLLDRLSAPAAFLDSMQERLNDDGLFVISSPYTLLEAFTERTDWIGGFIDADGEPRTVLDGMHAILDEHFERQDNPVDVHFVIRETARKFQHSVAEMTVWRRRRRPA</sequence>
<dbReference type="EMBL" id="BAABBO010000001">
    <property type="protein sequence ID" value="GAA3947051.1"/>
    <property type="molecule type" value="Genomic_DNA"/>
</dbReference>
<dbReference type="InterPro" id="IPR029063">
    <property type="entry name" value="SAM-dependent_MTases_sf"/>
</dbReference>
<proteinExistence type="predicted"/>
<dbReference type="Proteomes" id="UP001501337">
    <property type="component" value="Unassembled WGS sequence"/>
</dbReference>
<dbReference type="Gene3D" id="3.40.50.150">
    <property type="entry name" value="Vaccinia Virus protein VP39"/>
    <property type="match status" value="1"/>
</dbReference>
<organism evidence="1 2">
    <name type="scientific">Allohahella marinimesophila</name>
    <dbReference type="NCBI Taxonomy" id="1054972"/>
    <lineage>
        <taxon>Bacteria</taxon>
        <taxon>Pseudomonadati</taxon>
        <taxon>Pseudomonadota</taxon>
        <taxon>Gammaproteobacteria</taxon>
        <taxon>Oceanospirillales</taxon>
        <taxon>Hahellaceae</taxon>
        <taxon>Allohahella</taxon>
    </lineage>
</organism>
<protein>
    <recommendedName>
        <fullName evidence="3">4-mercaptohistidine N1-methyltransferase</fullName>
    </recommendedName>
</protein>
<dbReference type="PANTHER" id="PTHR45445:SF2">
    <property type="entry name" value="METHYLTRANSFERASE TYPE 11 DOMAIN-CONTAINING PROTEIN"/>
    <property type="match status" value="1"/>
</dbReference>
<keyword evidence="2" id="KW-1185">Reference proteome</keyword>
<dbReference type="PANTHER" id="PTHR45445">
    <property type="match status" value="1"/>
</dbReference>
<accession>A0ABP7NI97</accession>
<dbReference type="SUPFAM" id="SSF53335">
    <property type="entry name" value="S-adenosyl-L-methionine-dependent methyltransferases"/>
    <property type="match status" value="1"/>
</dbReference>
<name>A0ABP7NI97_9GAMM</name>
<dbReference type="CDD" id="cd02440">
    <property type="entry name" value="AdoMet_MTases"/>
    <property type="match status" value="1"/>
</dbReference>